<proteinExistence type="predicted"/>
<keyword evidence="2" id="KW-1185">Reference proteome</keyword>
<accession>A0A7W6C7B7</accession>
<sequence>MSGLIIKSIGTATVEIGSIRDFGSLTLIETIGKIGPFTLSRNISGVGFELSAEDELFMRISIKDILMKCAQEFAAEIERRKALPATTVQIGQVAE</sequence>
<name>A0A7W6C7B7_9HYPH</name>
<gene>
    <name evidence="1" type="ORF">GGQ73_003057</name>
</gene>
<reference evidence="1 2" key="1">
    <citation type="submission" date="2020-08" db="EMBL/GenBank/DDBJ databases">
        <title>Genomic Encyclopedia of Type Strains, Phase IV (KMG-IV): sequencing the most valuable type-strain genomes for metagenomic binning, comparative biology and taxonomic classification.</title>
        <authorList>
            <person name="Goeker M."/>
        </authorList>
    </citation>
    <scope>NUCLEOTIDE SEQUENCE [LARGE SCALE GENOMIC DNA]</scope>
    <source>
        <strain evidence="1 2">DSM 26438</strain>
    </source>
</reference>
<evidence type="ECO:0000313" key="2">
    <source>
        <dbReference type="Proteomes" id="UP000565286"/>
    </source>
</evidence>
<evidence type="ECO:0000313" key="1">
    <source>
        <dbReference type="EMBL" id="MBB3947093.1"/>
    </source>
</evidence>
<dbReference type="EMBL" id="JACIDV010000008">
    <property type="protein sequence ID" value="MBB3947093.1"/>
    <property type="molecule type" value="Genomic_DNA"/>
</dbReference>
<comment type="caution">
    <text evidence="1">The sequence shown here is derived from an EMBL/GenBank/DDBJ whole genome shotgun (WGS) entry which is preliminary data.</text>
</comment>
<dbReference type="Proteomes" id="UP000565286">
    <property type="component" value="Unassembled WGS sequence"/>
</dbReference>
<protein>
    <submittedName>
        <fullName evidence="1">Uncharacterized protein</fullName>
    </submittedName>
</protein>
<dbReference type="AlphaFoldDB" id="A0A7W6C7B7"/>
<organism evidence="1 2">
    <name type="scientific">Rhizobium skierniewicense</name>
    <dbReference type="NCBI Taxonomy" id="984260"/>
    <lineage>
        <taxon>Bacteria</taxon>
        <taxon>Pseudomonadati</taxon>
        <taxon>Pseudomonadota</taxon>
        <taxon>Alphaproteobacteria</taxon>
        <taxon>Hyphomicrobiales</taxon>
        <taxon>Rhizobiaceae</taxon>
        <taxon>Rhizobium/Agrobacterium group</taxon>
        <taxon>Rhizobium</taxon>
    </lineage>
</organism>
<dbReference type="RefSeq" id="WP_183896969.1">
    <property type="nucleotide sequence ID" value="NZ_JACIDV010000008.1"/>
</dbReference>